<dbReference type="Pfam" id="PF17917">
    <property type="entry name" value="RT_RNaseH"/>
    <property type="match status" value="1"/>
</dbReference>
<evidence type="ECO:0000313" key="9">
    <source>
        <dbReference type="Proteomes" id="UP000326396"/>
    </source>
</evidence>
<proteinExistence type="predicted"/>
<evidence type="ECO:0000259" key="7">
    <source>
        <dbReference type="Pfam" id="PF17917"/>
    </source>
</evidence>
<comment type="caution">
    <text evidence="8">The sequence shown here is derived from an EMBL/GenBank/DDBJ whole genome shotgun (WGS) entry which is preliminary data.</text>
</comment>
<dbReference type="CDD" id="cd09274">
    <property type="entry name" value="RNase_HI_RT_Ty3"/>
    <property type="match status" value="1"/>
</dbReference>
<sequence length="521" mass="58858">MIHIATKHYIAVGCSGGDTLGSKEETQGDNDDKLEVAETSLNAILGNSQPTTMKVLGLLNAAEVLILAGSPFGVHIGNGDVIRCNRVCRGLKVQVNDLKIVEDFHLFSIGVDGKRYKLQEISSGPKKSSTFQHLAMKPEILMTTPVLRLPDFSQPFILECDASLDGIGAILIQDNHPVAYFIKGFSTNGLKSAYDGELLALVLAIQKWSHYLLGRHFFVKTDHYTLKFLMEQRFTTTEQQRLLLKLLPYDFSIIHKSGKENRGVEGLKVDPYTSNIIDELQKDSSSLPDFSMVGCTLLFKGSVVIQDIPSLREKILFEAHCTPIADLPSQGGHATVCIGVVRNGGLMEVISTTILVINNHDFKRSSDLQFHLRFKHSRMNKLKSIIEMIQKEDFYTISQLAIVNNEDADEWIEDKIGCETNMNNLLEEDEIRDESIMDDMLKDNEIKYESEKHLHRDERLCTNIQVLSTYTNLEDIDLAIDDNWMVPYSECKFDFTRELGKDSLNDKEEYIRTIKPYSIRA</sequence>
<reference evidence="8 9" key="1">
    <citation type="submission" date="2019-05" db="EMBL/GenBank/DDBJ databases">
        <title>Mikania micrantha, genome provides insights into the molecular mechanism of rapid growth.</title>
        <authorList>
            <person name="Liu B."/>
        </authorList>
    </citation>
    <scope>NUCLEOTIDE SEQUENCE [LARGE SCALE GENOMIC DNA]</scope>
    <source>
        <strain evidence="8">NLD-2019</strain>
        <tissue evidence="8">Leaf</tissue>
    </source>
</reference>
<name>A0A5N6N5M9_9ASTR</name>
<dbReference type="Proteomes" id="UP000326396">
    <property type="component" value="Linkage Group LG3"/>
</dbReference>
<dbReference type="GO" id="GO:0016787">
    <property type="term" value="F:hydrolase activity"/>
    <property type="evidence" value="ECO:0007669"/>
    <property type="project" value="UniProtKB-KW"/>
</dbReference>
<keyword evidence="4" id="KW-0255">Endonuclease</keyword>
<dbReference type="Gene3D" id="3.10.20.370">
    <property type="match status" value="1"/>
</dbReference>
<evidence type="ECO:0000256" key="2">
    <source>
        <dbReference type="ARBA" id="ARBA00022695"/>
    </source>
</evidence>
<accession>A0A5N6N5M9</accession>
<keyword evidence="9" id="KW-1185">Reference proteome</keyword>
<keyword evidence="2" id="KW-0548">Nucleotidyltransferase</keyword>
<protein>
    <recommendedName>
        <fullName evidence="7">Reverse transcriptase RNase H-like domain-containing protein</fullName>
    </recommendedName>
</protein>
<keyword evidence="1" id="KW-0808">Transferase</keyword>
<evidence type="ECO:0000256" key="1">
    <source>
        <dbReference type="ARBA" id="ARBA00022679"/>
    </source>
</evidence>
<dbReference type="InterPro" id="IPR043502">
    <property type="entry name" value="DNA/RNA_pol_sf"/>
</dbReference>
<dbReference type="OrthoDB" id="10055717at2759"/>
<evidence type="ECO:0000256" key="6">
    <source>
        <dbReference type="ARBA" id="ARBA00022918"/>
    </source>
</evidence>
<organism evidence="8 9">
    <name type="scientific">Mikania micrantha</name>
    <name type="common">bitter vine</name>
    <dbReference type="NCBI Taxonomy" id="192012"/>
    <lineage>
        <taxon>Eukaryota</taxon>
        <taxon>Viridiplantae</taxon>
        <taxon>Streptophyta</taxon>
        <taxon>Embryophyta</taxon>
        <taxon>Tracheophyta</taxon>
        <taxon>Spermatophyta</taxon>
        <taxon>Magnoliopsida</taxon>
        <taxon>eudicotyledons</taxon>
        <taxon>Gunneridae</taxon>
        <taxon>Pentapetalae</taxon>
        <taxon>asterids</taxon>
        <taxon>campanulids</taxon>
        <taxon>Asterales</taxon>
        <taxon>Asteraceae</taxon>
        <taxon>Asteroideae</taxon>
        <taxon>Heliantheae alliance</taxon>
        <taxon>Eupatorieae</taxon>
        <taxon>Mikania</taxon>
    </lineage>
</organism>
<dbReference type="SUPFAM" id="SSF56672">
    <property type="entry name" value="DNA/RNA polymerases"/>
    <property type="match status" value="1"/>
</dbReference>
<evidence type="ECO:0000256" key="4">
    <source>
        <dbReference type="ARBA" id="ARBA00022759"/>
    </source>
</evidence>
<dbReference type="GO" id="GO:0003964">
    <property type="term" value="F:RNA-directed DNA polymerase activity"/>
    <property type="evidence" value="ECO:0007669"/>
    <property type="project" value="UniProtKB-KW"/>
</dbReference>
<evidence type="ECO:0000256" key="3">
    <source>
        <dbReference type="ARBA" id="ARBA00022722"/>
    </source>
</evidence>
<dbReference type="EMBL" id="SZYD01000013">
    <property type="protein sequence ID" value="KAD4385589.1"/>
    <property type="molecule type" value="Genomic_DNA"/>
</dbReference>
<keyword evidence="5" id="KW-0378">Hydrolase</keyword>
<keyword evidence="3" id="KW-0540">Nuclease</keyword>
<dbReference type="GO" id="GO:0004519">
    <property type="term" value="F:endonuclease activity"/>
    <property type="evidence" value="ECO:0007669"/>
    <property type="project" value="UniProtKB-KW"/>
</dbReference>
<evidence type="ECO:0000313" key="8">
    <source>
        <dbReference type="EMBL" id="KAD4385589.1"/>
    </source>
</evidence>
<keyword evidence="6" id="KW-0695">RNA-directed DNA polymerase</keyword>
<dbReference type="AlphaFoldDB" id="A0A5N6N5M9"/>
<dbReference type="PANTHER" id="PTHR34072">
    <property type="entry name" value="ENZYMATIC POLYPROTEIN-RELATED"/>
    <property type="match status" value="1"/>
</dbReference>
<evidence type="ECO:0000256" key="5">
    <source>
        <dbReference type="ARBA" id="ARBA00022801"/>
    </source>
</evidence>
<dbReference type="InterPro" id="IPR041373">
    <property type="entry name" value="RT_RNaseH"/>
</dbReference>
<dbReference type="PANTHER" id="PTHR34072:SF55">
    <property type="entry name" value="DNA_RNA POLYMERASES SUPERFAMILY PROTEIN"/>
    <property type="match status" value="1"/>
</dbReference>
<gene>
    <name evidence="8" type="ORF">E3N88_25758</name>
</gene>
<feature type="domain" description="Reverse transcriptase RNase H-like" evidence="7">
    <location>
        <begin position="151"/>
        <end position="249"/>
    </location>
</feature>